<name>A0A931A7E4_9ACTN</name>
<evidence type="ECO:0000256" key="1">
    <source>
        <dbReference type="SAM" id="MobiDB-lite"/>
    </source>
</evidence>
<feature type="region of interest" description="Disordered" evidence="1">
    <location>
        <begin position="47"/>
        <end position="67"/>
    </location>
</feature>
<comment type="caution">
    <text evidence="3">The sequence shown here is derived from an EMBL/GenBank/DDBJ whole genome shotgun (WGS) entry which is preliminary data.</text>
</comment>
<evidence type="ECO:0000313" key="3">
    <source>
        <dbReference type="EMBL" id="MBF8186390.1"/>
    </source>
</evidence>
<feature type="signal peptide" evidence="2">
    <location>
        <begin position="1"/>
        <end position="19"/>
    </location>
</feature>
<reference evidence="3" key="1">
    <citation type="submission" date="2020-11" db="EMBL/GenBank/DDBJ databases">
        <title>Whole-genome analyses of Nonomuraea sp. K274.</title>
        <authorList>
            <person name="Veyisoglu A."/>
        </authorList>
    </citation>
    <scope>NUCLEOTIDE SEQUENCE</scope>
    <source>
        <strain evidence="3">K274</strain>
    </source>
</reference>
<protein>
    <submittedName>
        <fullName evidence="3">Uncharacterized protein</fullName>
    </submittedName>
</protein>
<dbReference type="AlphaFoldDB" id="A0A931A7E4"/>
<gene>
    <name evidence="3" type="ORF">ITP53_11660</name>
</gene>
<accession>A0A931A7E4</accession>
<feature type="chain" id="PRO_5038536781" evidence="2">
    <location>
        <begin position="20"/>
        <end position="120"/>
    </location>
</feature>
<organism evidence="3 4">
    <name type="scientific">Nonomuraea cypriaca</name>
    <dbReference type="NCBI Taxonomy" id="1187855"/>
    <lineage>
        <taxon>Bacteria</taxon>
        <taxon>Bacillati</taxon>
        <taxon>Actinomycetota</taxon>
        <taxon>Actinomycetes</taxon>
        <taxon>Streptosporangiales</taxon>
        <taxon>Streptosporangiaceae</taxon>
        <taxon>Nonomuraea</taxon>
    </lineage>
</organism>
<keyword evidence="4" id="KW-1185">Reference proteome</keyword>
<feature type="compositionally biased region" description="Low complexity" evidence="1">
    <location>
        <begin position="108"/>
        <end position="120"/>
    </location>
</feature>
<dbReference type="EMBL" id="JADOGI010000027">
    <property type="protein sequence ID" value="MBF8186390.1"/>
    <property type="molecule type" value="Genomic_DNA"/>
</dbReference>
<feature type="region of interest" description="Disordered" evidence="1">
    <location>
        <begin position="98"/>
        <end position="120"/>
    </location>
</feature>
<dbReference type="RefSeq" id="WP_195895367.1">
    <property type="nucleotide sequence ID" value="NZ_JADOGI010000027.1"/>
</dbReference>
<sequence length="120" mass="12381">MRSRLPAALVFLLSWFLPATILPATSPHTAAATQSAVVRMAAAWAHDPQGVRQEPPRDTTMRAGNGLLGLAAPAGPAVLPSGHRQPRPTWAVVAAPVAADAPADRRPTTAPARGPPSTGF</sequence>
<dbReference type="Proteomes" id="UP000605361">
    <property type="component" value="Unassembled WGS sequence"/>
</dbReference>
<evidence type="ECO:0000256" key="2">
    <source>
        <dbReference type="SAM" id="SignalP"/>
    </source>
</evidence>
<proteinExistence type="predicted"/>
<keyword evidence="2" id="KW-0732">Signal</keyword>
<evidence type="ECO:0000313" key="4">
    <source>
        <dbReference type="Proteomes" id="UP000605361"/>
    </source>
</evidence>